<evidence type="ECO:0000256" key="3">
    <source>
        <dbReference type="ARBA" id="ARBA00022692"/>
    </source>
</evidence>
<dbReference type="InterPro" id="IPR052027">
    <property type="entry name" value="PspC"/>
</dbReference>
<organism evidence="8 9">
    <name type="scientific">Paenibacillus validus</name>
    <dbReference type="NCBI Taxonomy" id="44253"/>
    <lineage>
        <taxon>Bacteria</taxon>
        <taxon>Bacillati</taxon>
        <taxon>Bacillota</taxon>
        <taxon>Bacilli</taxon>
        <taxon>Bacillales</taxon>
        <taxon>Paenibacillaceae</taxon>
        <taxon>Paenibacillus</taxon>
    </lineage>
</organism>
<feature type="transmembrane region" description="Helical" evidence="6">
    <location>
        <begin position="33"/>
        <end position="57"/>
    </location>
</feature>
<feature type="domain" description="Phage shock protein PspC N-terminal" evidence="7">
    <location>
        <begin position="3"/>
        <end position="60"/>
    </location>
</feature>
<dbReference type="AlphaFoldDB" id="A0A7X2ZBN7"/>
<comment type="caution">
    <text evidence="8">The sequence shown here is derived from an EMBL/GenBank/DDBJ whole genome shotgun (WGS) entry which is preliminary data.</text>
</comment>
<keyword evidence="3 6" id="KW-0812">Transmembrane</keyword>
<dbReference type="PANTHER" id="PTHR33885">
    <property type="entry name" value="PHAGE SHOCK PROTEIN C"/>
    <property type="match status" value="1"/>
</dbReference>
<evidence type="ECO:0000313" key="9">
    <source>
        <dbReference type="Proteomes" id="UP000450917"/>
    </source>
</evidence>
<evidence type="ECO:0000256" key="6">
    <source>
        <dbReference type="SAM" id="Phobius"/>
    </source>
</evidence>
<dbReference type="EMBL" id="WNZX01000011">
    <property type="protein sequence ID" value="MUG71854.1"/>
    <property type="molecule type" value="Genomic_DNA"/>
</dbReference>
<dbReference type="RefSeq" id="WP_054797222.1">
    <property type="nucleotide sequence ID" value="NZ_JARTHJ010000135.1"/>
</dbReference>
<dbReference type="GO" id="GO:0005886">
    <property type="term" value="C:plasma membrane"/>
    <property type="evidence" value="ECO:0007669"/>
    <property type="project" value="UniProtKB-SubCell"/>
</dbReference>
<evidence type="ECO:0000259" key="7">
    <source>
        <dbReference type="Pfam" id="PF04024"/>
    </source>
</evidence>
<dbReference type="Proteomes" id="UP000450917">
    <property type="component" value="Unassembled WGS sequence"/>
</dbReference>
<evidence type="ECO:0000313" key="8">
    <source>
        <dbReference type="EMBL" id="MUG71854.1"/>
    </source>
</evidence>
<accession>A0A7X2ZBN7</accession>
<gene>
    <name evidence="8" type="ORF">GNP93_14365</name>
</gene>
<keyword evidence="9" id="KW-1185">Reference proteome</keyword>
<sequence>MNRLYRSRTDNKMTGLCGGIADWLGLNATLVRLLVVIAAFCSFGTTMLLYFIVSLVIPKAPYGPNPYNQSYTTY</sequence>
<evidence type="ECO:0000256" key="4">
    <source>
        <dbReference type="ARBA" id="ARBA00022989"/>
    </source>
</evidence>
<keyword evidence="4 6" id="KW-1133">Transmembrane helix</keyword>
<proteinExistence type="predicted"/>
<keyword evidence="2" id="KW-1003">Cell membrane</keyword>
<evidence type="ECO:0000256" key="2">
    <source>
        <dbReference type="ARBA" id="ARBA00022475"/>
    </source>
</evidence>
<evidence type="ECO:0000256" key="5">
    <source>
        <dbReference type="ARBA" id="ARBA00023136"/>
    </source>
</evidence>
<name>A0A7X2ZBN7_9BACL</name>
<keyword evidence="5 6" id="KW-0472">Membrane</keyword>
<dbReference type="InterPro" id="IPR007168">
    <property type="entry name" value="Phageshock_PspC_N"/>
</dbReference>
<dbReference type="PANTHER" id="PTHR33885:SF3">
    <property type="entry name" value="PHAGE SHOCK PROTEIN C"/>
    <property type="match status" value="1"/>
</dbReference>
<comment type="subcellular location">
    <subcellularLocation>
        <location evidence="1">Cell membrane</location>
        <topology evidence="1">Single-pass membrane protein</topology>
    </subcellularLocation>
</comment>
<evidence type="ECO:0000256" key="1">
    <source>
        <dbReference type="ARBA" id="ARBA00004162"/>
    </source>
</evidence>
<protein>
    <submittedName>
        <fullName evidence="8">PspC domain-containing protein</fullName>
    </submittedName>
</protein>
<reference evidence="8 9" key="1">
    <citation type="submission" date="2019-11" db="EMBL/GenBank/DDBJ databases">
        <title>Draft genome sequences of five Paenibacillus species of dairy origin.</title>
        <authorList>
            <person name="Olajide A.M."/>
            <person name="Chen S."/>
            <person name="Lapointe G."/>
        </authorList>
    </citation>
    <scope>NUCLEOTIDE SEQUENCE [LARGE SCALE GENOMIC DNA]</scope>
    <source>
        <strain evidence="8 9">2CS3</strain>
    </source>
</reference>
<dbReference type="Pfam" id="PF04024">
    <property type="entry name" value="PspC"/>
    <property type="match status" value="1"/>
</dbReference>